<dbReference type="GO" id="GO:0052689">
    <property type="term" value="F:carboxylic ester hydrolase activity"/>
    <property type="evidence" value="ECO:0007669"/>
    <property type="project" value="UniProtKB-KW"/>
</dbReference>
<comment type="subcellular location">
    <subcellularLocation>
        <location evidence="2">Cytoplasm</location>
    </subcellularLocation>
    <subcellularLocation>
        <location evidence="1">Nucleus</location>
    </subcellularLocation>
</comment>
<dbReference type="InterPro" id="IPR003140">
    <property type="entry name" value="PLipase/COase/thioEstase"/>
</dbReference>
<evidence type="ECO:0000256" key="1">
    <source>
        <dbReference type="ARBA" id="ARBA00004123"/>
    </source>
</evidence>
<dbReference type="Pfam" id="PF02230">
    <property type="entry name" value="Abhydrolase_2"/>
    <property type="match status" value="1"/>
</dbReference>
<protein>
    <recommendedName>
        <fullName evidence="4">palmitoyl-protein hydrolase</fullName>
        <ecNumber evidence="4">3.1.2.22</ecNumber>
    </recommendedName>
    <alternativeName>
        <fullName evidence="12">Palmitoyl-protein hydrolase</fullName>
    </alternativeName>
</protein>
<dbReference type="Gene3D" id="3.40.50.1820">
    <property type="entry name" value="alpha/beta hydrolase"/>
    <property type="match status" value="1"/>
</dbReference>
<keyword evidence="16" id="KW-1185">Reference proteome</keyword>
<evidence type="ECO:0000259" key="14">
    <source>
        <dbReference type="Pfam" id="PF02230"/>
    </source>
</evidence>
<keyword evidence="5" id="KW-0719">Serine esterase</keyword>
<organism evidence="15 16">
    <name type="scientific">Polysphondylium violaceum</name>
    <dbReference type="NCBI Taxonomy" id="133409"/>
    <lineage>
        <taxon>Eukaryota</taxon>
        <taxon>Amoebozoa</taxon>
        <taxon>Evosea</taxon>
        <taxon>Eumycetozoa</taxon>
        <taxon>Dictyostelia</taxon>
        <taxon>Dictyosteliales</taxon>
        <taxon>Dictyosteliaceae</taxon>
        <taxon>Polysphondylium</taxon>
    </lineage>
</organism>
<keyword evidence="7" id="KW-0378">Hydrolase</keyword>
<dbReference type="GO" id="GO:0006631">
    <property type="term" value="P:fatty acid metabolic process"/>
    <property type="evidence" value="ECO:0007669"/>
    <property type="project" value="UniProtKB-KW"/>
</dbReference>
<evidence type="ECO:0000256" key="9">
    <source>
        <dbReference type="ARBA" id="ARBA00023098"/>
    </source>
</evidence>
<dbReference type="EMBL" id="AJWJ01000593">
    <property type="protein sequence ID" value="KAF2069800.1"/>
    <property type="molecule type" value="Genomic_DNA"/>
</dbReference>
<dbReference type="Proteomes" id="UP000695562">
    <property type="component" value="Unassembled WGS sequence"/>
</dbReference>
<dbReference type="OrthoDB" id="2418081at2759"/>
<evidence type="ECO:0000256" key="10">
    <source>
        <dbReference type="ARBA" id="ARBA00023242"/>
    </source>
</evidence>
<sequence length="232" mass="26024">MIKNISAILKNSVIQKEIGKHTATIIFQHGLGDTGDGWADVMEMIQERGNDHIRFILPNAPIQPVTINGGLSMNSWYDIKSLTDRGDENKEEVDDSKSIIEAIIKNEIDNGIPSERIMIGGFSQGCALSLYTFYQTPYKLAGCMGLSGYLPLLPKFKQLMGPNSVNKDTPLIMFHGEDDQVVRLSWGKKSYDTLKENGINGEFITFPYMGHHASEEEINLMNEFVKKRLPKI</sequence>
<accession>A0A8J4PMT4</accession>
<keyword evidence="10" id="KW-0539">Nucleus</keyword>
<dbReference type="EC" id="3.1.2.22" evidence="4"/>
<evidence type="ECO:0000256" key="12">
    <source>
        <dbReference type="ARBA" id="ARBA00031195"/>
    </source>
</evidence>
<proteinExistence type="inferred from homology"/>
<dbReference type="PANTHER" id="PTHR10655:SF17">
    <property type="entry name" value="LYSOPHOSPHOLIPASE-LIKE PROTEIN 1"/>
    <property type="match status" value="1"/>
</dbReference>
<keyword evidence="9" id="KW-0443">Lipid metabolism</keyword>
<evidence type="ECO:0000256" key="6">
    <source>
        <dbReference type="ARBA" id="ARBA00022490"/>
    </source>
</evidence>
<keyword evidence="8" id="KW-0276">Fatty acid metabolism</keyword>
<evidence type="ECO:0000313" key="15">
    <source>
        <dbReference type="EMBL" id="KAF2069800.1"/>
    </source>
</evidence>
<dbReference type="GO" id="GO:0008474">
    <property type="term" value="F:palmitoyl-(protein) hydrolase activity"/>
    <property type="evidence" value="ECO:0007669"/>
    <property type="project" value="UniProtKB-EC"/>
</dbReference>
<dbReference type="GO" id="GO:0005634">
    <property type="term" value="C:nucleus"/>
    <property type="evidence" value="ECO:0007669"/>
    <property type="project" value="UniProtKB-SubCell"/>
</dbReference>
<evidence type="ECO:0000256" key="4">
    <source>
        <dbReference type="ARBA" id="ARBA00012423"/>
    </source>
</evidence>
<name>A0A8J4PMT4_9MYCE</name>
<evidence type="ECO:0000256" key="8">
    <source>
        <dbReference type="ARBA" id="ARBA00022832"/>
    </source>
</evidence>
<feature type="domain" description="Phospholipase/carboxylesterase/thioesterase" evidence="14">
    <location>
        <begin position="11"/>
        <end position="227"/>
    </location>
</feature>
<evidence type="ECO:0000256" key="2">
    <source>
        <dbReference type="ARBA" id="ARBA00004496"/>
    </source>
</evidence>
<dbReference type="FunFam" id="3.40.50.1820:FF:000276">
    <property type="entry name" value="Acyl-protein thioesterase 1"/>
    <property type="match status" value="1"/>
</dbReference>
<evidence type="ECO:0000256" key="5">
    <source>
        <dbReference type="ARBA" id="ARBA00022487"/>
    </source>
</evidence>
<evidence type="ECO:0000256" key="11">
    <source>
        <dbReference type="ARBA" id="ARBA00029392"/>
    </source>
</evidence>
<comment type="catalytic activity">
    <reaction evidence="13">
        <text>S-hexadecanoyl-L-cysteinyl-[protein] + H2O = L-cysteinyl-[protein] + hexadecanoate + H(+)</text>
        <dbReference type="Rhea" id="RHEA:19233"/>
        <dbReference type="Rhea" id="RHEA-COMP:10131"/>
        <dbReference type="Rhea" id="RHEA-COMP:11032"/>
        <dbReference type="ChEBI" id="CHEBI:7896"/>
        <dbReference type="ChEBI" id="CHEBI:15377"/>
        <dbReference type="ChEBI" id="CHEBI:15378"/>
        <dbReference type="ChEBI" id="CHEBI:29950"/>
        <dbReference type="ChEBI" id="CHEBI:74151"/>
        <dbReference type="EC" id="3.1.2.22"/>
    </reaction>
</comment>
<evidence type="ECO:0000313" key="16">
    <source>
        <dbReference type="Proteomes" id="UP000695562"/>
    </source>
</evidence>
<dbReference type="SUPFAM" id="SSF53474">
    <property type="entry name" value="alpha/beta-Hydrolases"/>
    <property type="match status" value="1"/>
</dbReference>
<evidence type="ECO:0000256" key="13">
    <source>
        <dbReference type="ARBA" id="ARBA00047337"/>
    </source>
</evidence>
<dbReference type="AlphaFoldDB" id="A0A8J4PMT4"/>
<dbReference type="InterPro" id="IPR050565">
    <property type="entry name" value="LYPA1-2/EST-like"/>
</dbReference>
<dbReference type="PANTHER" id="PTHR10655">
    <property type="entry name" value="LYSOPHOSPHOLIPASE-RELATED"/>
    <property type="match status" value="1"/>
</dbReference>
<dbReference type="GO" id="GO:0005737">
    <property type="term" value="C:cytoplasm"/>
    <property type="evidence" value="ECO:0007669"/>
    <property type="project" value="UniProtKB-SubCell"/>
</dbReference>
<comment type="similarity">
    <text evidence="3">Belongs to the AB hydrolase superfamily. AB hydrolase 2 family.</text>
</comment>
<gene>
    <name evidence="15" type="ORF">CYY_008882</name>
</gene>
<keyword evidence="6" id="KW-0963">Cytoplasm</keyword>
<reference evidence="15" key="1">
    <citation type="submission" date="2020-01" db="EMBL/GenBank/DDBJ databases">
        <title>Development of genomics and gene disruption for Polysphondylium violaceum indicates a role for the polyketide synthase stlB in stalk morphogenesis.</title>
        <authorList>
            <person name="Narita B."/>
            <person name="Kawabe Y."/>
            <person name="Kin K."/>
            <person name="Saito T."/>
            <person name="Gibbs R."/>
            <person name="Kuspa A."/>
            <person name="Muzny D."/>
            <person name="Queller D."/>
            <person name="Richards S."/>
            <person name="Strassman J."/>
            <person name="Sucgang R."/>
            <person name="Worley K."/>
            <person name="Schaap P."/>
        </authorList>
    </citation>
    <scope>NUCLEOTIDE SEQUENCE</scope>
    <source>
        <strain evidence="15">QSvi11</strain>
    </source>
</reference>
<dbReference type="InterPro" id="IPR029058">
    <property type="entry name" value="AB_hydrolase_fold"/>
</dbReference>
<comment type="caution">
    <text evidence="15">The sequence shown here is derived from an EMBL/GenBank/DDBJ whole genome shotgun (WGS) entry which is preliminary data.</text>
</comment>
<evidence type="ECO:0000256" key="3">
    <source>
        <dbReference type="ARBA" id="ARBA00006499"/>
    </source>
</evidence>
<comment type="function">
    <text evidence="11">Hydrolyzes fatty acids from S-acylated cysteine residues in proteins with a strong preference for palmitoylated G-alpha proteins over other acyl substrates. Mediates the deacylation of G-alpha proteins such as GPA1 in vivo, but has weak or no activity toward palmitoylated Ras proteins. Has weak lysophospholipase activity in vitro; however such activity may not exist in vivo.</text>
</comment>
<evidence type="ECO:0000256" key="7">
    <source>
        <dbReference type="ARBA" id="ARBA00022801"/>
    </source>
</evidence>